<dbReference type="RefSeq" id="XP_016989183.2">
    <property type="nucleotide sequence ID" value="XM_017133694.2"/>
</dbReference>
<feature type="repeat" description="ANK" evidence="3">
    <location>
        <begin position="236"/>
        <end position="268"/>
    </location>
</feature>
<dbReference type="Pfam" id="PF12796">
    <property type="entry name" value="Ank_2"/>
    <property type="match status" value="3"/>
</dbReference>
<dbReference type="Proteomes" id="UP001652680">
    <property type="component" value="Unassembled WGS sequence"/>
</dbReference>
<feature type="compositionally biased region" description="Pro residues" evidence="4">
    <location>
        <begin position="656"/>
        <end position="665"/>
    </location>
</feature>
<feature type="region of interest" description="Disordered" evidence="4">
    <location>
        <begin position="782"/>
        <end position="875"/>
    </location>
</feature>
<dbReference type="SMART" id="SM00454">
    <property type="entry name" value="SAM"/>
    <property type="match status" value="1"/>
</dbReference>
<feature type="compositionally biased region" description="Low complexity" evidence="4">
    <location>
        <begin position="328"/>
        <end position="353"/>
    </location>
</feature>
<keyword evidence="1" id="KW-0677">Repeat</keyword>
<reference evidence="7" key="2">
    <citation type="submission" date="2025-05" db="UniProtKB">
        <authorList>
            <consortium name="EnsemblMetazoa"/>
        </authorList>
    </citation>
    <scope>IDENTIFICATION</scope>
</reference>
<feature type="repeat" description="ANK" evidence="3">
    <location>
        <begin position="48"/>
        <end position="80"/>
    </location>
</feature>
<dbReference type="PANTHER" id="PTHR24174:SF1">
    <property type="entry name" value="IP14385P"/>
    <property type="match status" value="1"/>
</dbReference>
<dbReference type="SMART" id="SM00248">
    <property type="entry name" value="ANK"/>
    <property type="match status" value="6"/>
</dbReference>
<dbReference type="CDD" id="cd01274">
    <property type="entry name" value="PTB_Anks"/>
    <property type="match status" value="1"/>
</dbReference>
<feature type="compositionally biased region" description="Polar residues" evidence="4">
    <location>
        <begin position="546"/>
        <end position="582"/>
    </location>
</feature>
<dbReference type="PANTHER" id="PTHR24174">
    <property type="entry name" value="ANKYRIN REPEAT AND STERILE ALPHA MOTIF DOMAIN-CONTAINING PROTEIN 1"/>
    <property type="match status" value="1"/>
</dbReference>
<evidence type="ECO:0000256" key="4">
    <source>
        <dbReference type="SAM" id="MobiDB-lite"/>
    </source>
</evidence>
<feature type="compositionally biased region" description="Low complexity" evidence="4">
    <location>
        <begin position="846"/>
        <end position="869"/>
    </location>
</feature>
<keyword evidence="8" id="KW-1185">Reference proteome</keyword>
<feature type="compositionally biased region" description="Polar residues" evidence="4">
    <location>
        <begin position="823"/>
        <end position="836"/>
    </location>
</feature>
<evidence type="ECO:0000256" key="2">
    <source>
        <dbReference type="ARBA" id="ARBA00023043"/>
    </source>
</evidence>
<feature type="domain" description="PID" evidence="5">
    <location>
        <begin position="1174"/>
        <end position="1307"/>
    </location>
</feature>
<dbReference type="SUPFAM" id="SSF50729">
    <property type="entry name" value="PH domain-like"/>
    <property type="match status" value="1"/>
</dbReference>
<dbReference type="PROSITE" id="PS01179">
    <property type="entry name" value="PID"/>
    <property type="match status" value="1"/>
</dbReference>
<feature type="domain" description="SAM" evidence="6">
    <location>
        <begin position="1006"/>
        <end position="1071"/>
    </location>
</feature>
<feature type="compositionally biased region" description="Low complexity" evidence="4">
    <location>
        <begin position="407"/>
        <end position="424"/>
    </location>
</feature>
<feature type="repeat" description="ANK" evidence="3">
    <location>
        <begin position="117"/>
        <end position="149"/>
    </location>
</feature>
<evidence type="ECO:0000313" key="7">
    <source>
        <dbReference type="EnsemblMetazoa" id="XP_016989183.2"/>
    </source>
</evidence>
<protein>
    <recommendedName>
        <fullName evidence="9">Ankyrin repeat and SAM domain-containing protein 1A</fullName>
    </recommendedName>
</protein>
<dbReference type="EnsemblMetazoa" id="XM_017133694.2">
    <property type="protein sequence ID" value="XP_016989183.2"/>
    <property type="gene ID" value="LOC108051559"/>
</dbReference>
<dbReference type="Pfam" id="PF00536">
    <property type="entry name" value="SAM_1"/>
    <property type="match status" value="1"/>
</dbReference>
<name>A0ABM5I2T3_DRORH</name>
<feature type="compositionally biased region" description="Polar residues" evidence="4">
    <location>
        <begin position="605"/>
        <end position="614"/>
    </location>
</feature>
<feature type="region of interest" description="Disordered" evidence="4">
    <location>
        <begin position="308"/>
        <end position="378"/>
    </location>
</feature>
<dbReference type="PROSITE" id="PS50297">
    <property type="entry name" value="ANK_REP_REGION"/>
    <property type="match status" value="6"/>
</dbReference>
<feature type="compositionally biased region" description="Polar residues" evidence="4">
    <location>
        <begin position="492"/>
        <end position="508"/>
    </location>
</feature>
<evidence type="ECO:0000259" key="6">
    <source>
        <dbReference type="PROSITE" id="PS50105"/>
    </source>
</evidence>
<dbReference type="Gene3D" id="1.25.40.20">
    <property type="entry name" value="Ankyrin repeat-containing domain"/>
    <property type="match status" value="2"/>
</dbReference>
<feature type="compositionally biased region" description="Polar residues" evidence="4">
    <location>
        <begin position="354"/>
        <end position="363"/>
    </location>
</feature>
<feature type="region of interest" description="Disordered" evidence="4">
    <location>
        <begin position="605"/>
        <end position="671"/>
    </location>
</feature>
<dbReference type="PROSITE" id="PS50088">
    <property type="entry name" value="ANK_REPEAT"/>
    <property type="match status" value="6"/>
</dbReference>
<dbReference type="InterPro" id="IPR011993">
    <property type="entry name" value="PH-like_dom_sf"/>
</dbReference>
<feature type="region of interest" description="Disordered" evidence="4">
    <location>
        <begin position="1072"/>
        <end position="1138"/>
    </location>
</feature>
<keyword evidence="2 3" id="KW-0040">ANK repeat</keyword>
<evidence type="ECO:0000259" key="5">
    <source>
        <dbReference type="PROSITE" id="PS01179"/>
    </source>
</evidence>
<reference evidence="8" key="1">
    <citation type="journal article" date="2021" name="Elife">
        <title>Highly contiguous assemblies of 101 drosophilid genomes.</title>
        <authorList>
            <person name="Kim B.Y."/>
            <person name="Wang J.R."/>
            <person name="Miller D.E."/>
            <person name="Barmina O."/>
            <person name="Delaney E."/>
            <person name="Thompson A."/>
            <person name="Comeault A.A."/>
            <person name="Peede D."/>
            <person name="D'Agostino E.R."/>
            <person name="Pelaez J."/>
            <person name="Aguilar J.M."/>
            <person name="Haji D."/>
            <person name="Matsunaga T."/>
            <person name="Armstrong E.E."/>
            <person name="Zych M."/>
            <person name="Ogawa Y."/>
            <person name="Stamenkovic-Radak M."/>
            <person name="Jelic M."/>
            <person name="Veselinovic M.S."/>
            <person name="Tanaskovic M."/>
            <person name="Eric P."/>
            <person name="Gao J.J."/>
            <person name="Katoh T.K."/>
            <person name="Toda M.J."/>
            <person name="Watabe H."/>
            <person name="Watada M."/>
            <person name="Davis J.S."/>
            <person name="Moyle L.C."/>
            <person name="Manoli G."/>
            <person name="Bertolini E."/>
            <person name="Kostal V."/>
            <person name="Hawley R.S."/>
            <person name="Takahashi A."/>
            <person name="Jones C.D."/>
            <person name="Price D.K."/>
            <person name="Whiteman N."/>
            <person name="Kopp A."/>
            <person name="Matute D.R."/>
            <person name="Petrov D.A."/>
        </authorList>
    </citation>
    <scope>NUCLEOTIDE SEQUENCE [LARGE SCALE GENOMIC DNA]</scope>
</reference>
<dbReference type="InterPro" id="IPR002110">
    <property type="entry name" value="Ankyrin_rpt"/>
</dbReference>
<feature type="compositionally biased region" description="Basic and acidic residues" evidence="4">
    <location>
        <begin position="782"/>
        <end position="793"/>
    </location>
</feature>
<evidence type="ECO:0008006" key="9">
    <source>
        <dbReference type="Google" id="ProtNLM"/>
    </source>
</evidence>
<feature type="repeat" description="ANK" evidence="3">
    <location>
        <begin position="204"/>
        <end position="236"/>
    </location>
</feature>
<dbReference type="Gene3D" id="2.30.29.30">
    <property type="entry name" value="Pleckstrin-homology domain (PH domain)/Phosphotyrosine-binding domain (PTB)"/>
    <property type="match status" value="1"/>
</dbReference>
<dbReference type="PROSITE" id="PS50105">
    <property type="entry name" value="SAM_DOMAIN"/>
    <property type="match status" value="1"/>
</dbReference>
<dbReference type="GeneID" id="108051559"/>
<feature type="compositionally biased region" description="Low complexity" evidence="4">
    <location>
        <begin position="1083"/>
        <end position="1100"/>
    </location>
</feature>
<sequence length="1324" mass="144621">MGKDQEFLEAARNGNISHIEKVLSQKAKRAGPLASLRRGTGVNVQDSGGYSALHHACLNGHEDIVRLLLAHEASPNLPDSRGSSPLHLAAWAGETEIVRLLLTHPYRPASANLQTIEQETPLHCAAQHGHTGALALLLHHDADPNMRNSRGETPLDLAAQYGRLQAVQMLIRAHPELIAHLGTEALERGTPSPSSPASPSRAIFPHTCLHLASRNGHKSVVEVLLTAGVSVNLLTPSGTALHEAALCGKENVVRTLLKAGINLAATDNEGRTALDILREFPPHVTKHIVAVINNFRNQMDTDEGDEVIYRQHSGPPNSGRGQNKHHSQQQQSHSNHYHFNSNNHLLNHSHSMQQSGYSKQRLSAGNGGPYNGGKSLDSALQPEDRFYQDLNAHSPLHSQNDMGGGYSVSPSSSLSSFEPASVSPRSRCSTGGLGQPMQMSTFAPAGPPKKPPRRNLSVSPTHAGSGQQFSYSSPSSQSQSQSHGHGQGQNQVRRQQTSDSPYSHQSHGSVGGMSFDETQLRERQRNDRLYASARQSTRSAIAGEMSLSSSNDMLDRQCSSSELNSETSVPNSSGDSPATNSMKRPIPAPRSATTKLSKELLKSAESATLKSYNPNRKLKRNRNSSGANVAAKSNGGDENCEAKQQIPSSPTHYKQPPTPDHPPPSSSQAERTIHERIRPLSQEYKRRSALLQLQAAQQLMIETGSSPSKLLPTLSTPGYDYDDTVTVVPRCPAPSSGSLSSSISCSDHSLSHSTDYVEEFVSDVPFAGLLKGASQQVKESSEVQLKIREEEGKPQQTLPRVRPPIPIKPAVPERKFVKPPTTPTNQPVEPNGNSSGEIVVKPPRSPSKSPNKSPGKSPAKSPAKSPGSGNSAARNSINLLSPFNAEEARKKISEIIENFGSGILNTSITPTHDIELDFEDMEVPNERRELATRLRTAGLLHLERMLFENGYDNYKFVHNVFEEPDIPLLHIPERDAAKLLRFVQSLPPAEFQPQVPLKTQQENKAKGVATLQQWLNTIALPEYLEFFNKHLYNTIESVCGVWDVELQTVLEINKLGHRRRILQSLAYIRQMRDSDSKSQKTPLGENNETNQLTTNGNGTTREVPPRIPGNPVHHRNSITGYRKSRPAPPPPAPPARKTAALQIRAPSELLLGLPANLRTTEWRHSALTLLNEHINYEVQYLGSTVVKELRGTESTKKSIQKLKSSAEGEGKSGSPLSLAICHRGVEFIDVGSKRTICEHEIQNINCACQDSEDLRHFAYITKEQDLHYCHVFLVQSTDLASEIILTLGQAFEVAYQLALRDGISTTPALLLDNGMLQGEYCGGK</sequence>
<accession>A0ABM5I2T3</accession>
<dbReference type="Gene3D" id="1.10.150.50">
    <property type="entry name" value="Transcription Factor, Ets-1"/>
    <property type="match status" value="1"/>
</dbReference>
<dbReference type="InterPro" id="IPR001660">
    <property type="entry name" value="SAM"/>
</dbReference>
<dbReference type="InterPro" id="IPR006020">
    <property type="entry name" value="PTB/PI_dom"/>
</dbReference>
<feature type="repeat" description="ANK" evidence="3">
    <location>
        <begin position="150"/>
        <end position="172"/>
    </location>
</feature>
<dbReference type="SMART" id="SM00462">
    <property type="entry name" value="PTB"/>
    <property type="match status" value="1"/>
</dbReference>
<evidence type="ECO:0000256" key="1">
    <source>
        <dbReference type="ARBA" id="ARBA00022737"/>
    </source>
</evidence>
<evidence type="ECO:0000256" key="3">
    <source>
        <dbReference type="PROSITE-ProRule" id="PRU00023"/>
    </source>
</evidence>
<evidence type="ECO:0000313" key="8">
    <source>
        <dbReference type="Proteomes" id="UP001652680"/>
    </source>
</evidence>
<organism evidence="7 8">
    <name type="scientific">Drosophila rhopaloa</name>
    <name type="common">Fruit fly</name>
    <dbReference type="NCBI Taxonomy" id="1041015"/>
    <lineage>
        <taxon>Eukaryota</taxon>
        <taxon>Metazoa</taxon>
        <taxon>Ecdysozoa</taxon>
        <taxon>Arthropoda</taxon>
        <taxon>Hexapoda</taxon>
        <taxon>Insecta</taxon>
        <taxon>Pterygota</taxon>
        <taxon>Neoptera</taxon>
        <taxon>Endopterygota</taxon>
        <taxon>Diptera</taxon>
        <taxon>Brachycera</taxon>
        <taxon>Muscomorpha</taxon>
        <taxon>Ephydroidea</taxon>
        <taxon>Drosophilidae</taxon>
        <taxon>Drosophila</taxon>
        <taxon>Sophophora</taxon>
    </lineage>
</organism>
<dbReference type="SUPFAM" id="SSF47769">
    <property type="entry name" value="SAM/Pointed domain"/>
    <property type="match status" value="1"/>
</dbReference>
<dbReference type="SUPFAM" id="SSF48403">
    <property type="entry name" value="Ankyrin repeat"/>
    <property type="match status" value="1"/>
</dbReference>
<feature type="compositionally biased region" description="Low complexity" evidence="4">
    <location>
        <begin position="464"/>
        <end position="491"/>
    </location>
</feature>
<dbReference type="InterPro" id="IPR036770">
    <property type="entry name" value="Ankyrin_rpt-contain_sf"/>
</dbReference>
<proteinExistence type="predicted"/>
<feature type="region of interest" description="Disordered" evidence="4">
    <location>
        <begin position="530"/>
        <end position="592"/>
    </location>
</feature>
<dbReference type="InterPro" id="IPR013761">
    <property type="entry name" value="SAM/pointed_sf"/>
</dbReference>
<dbReference type="InterPro" id="IPR033635">
    <property type="entry name" value="ANKS1/Caskin"/>
</dbReference>
<dbReference type="Pfam" id="PF00640">
    <property type="entry name" value="PID"/>
    <property type="match status" value="1"/>
</dbReference>
<feature type="repeat" description="ANK" evidence="3">
    <location>
        <begin position="81"/>
        <end position="102"/>
    </location>
</feature>
<feature type="region of interest" description="Disordered" evidence="4">
    <location>
        <begin position="393"/>
        <end position="515"/>
    </location>
</feature>
<dbReference type="PRINTS" id="PR01415">
    <property type="entry name" value="ANKYRIN"/>
</dbReference>